<proteinExistence type="predicted"/>
<accession>L7JVL3</accession>
<protein>
    <submittedName>
        <fullName evidence="2">Uncharacterized protein</fullName>
    </submittedName>
</protein>
<sequence>EHLLLIISLCLATDTKESKDGVRVLSKEEDKWLIGMCKKRTEHVKVLFDTISKHIEKVEKEGRKDESEASKQEYEQALLNFKSETKRYSEKIRNMIDVLCVKKEIGFDTTELLYKSTIAYVSTMEMLKKVLDKKTPLEDKFAEEYDKSVKALNEKPDFSELFTDDVKAVRMSQDSNIELLFKDFENELANEMVKWFPEEKAKDCVDQVKEKLTELTTNTNTDDNQTNSAANPNM</sequence>
<name>L7JVL3_TRAHO</name>
<feature type="coiled-coil region" evidence="1">
    <location>
        <begin position="57"/>
        <end position="91"/>
    </location>
</feature>
<organism evidence="2 3">
    <name type="scientific">Trachipleistophora hominis</name>
    <name type="common">Microsporidian parasite</name>
    <dbReference type="NCBI Taxonomy" id="72359"/>
    <lineage>
        <taxon>Eukaryota</taxon>
        <taxon>Fungi</taxon>
        <taxon>Fungi incertae sedis</taxon>
        <taxon>Microsporidia</taxon>
        <taxon>Pleistophoridae</taxon>
        <taxon>Trachipleistophora</taxon>
    </lineage>
</organism>
<dbReference type="EMBL" id="JH993954">
    <property type="protein sequence ID" value="ELQ75469.1"/>
    <property type="molecule type" value="Genomic_DNA"/>
</dbReference>
<keyword evidence="3" id="KW-1185">Reference proteome</keyword>
<dbReference type="Proteomes" id="UP000011185">
    <property type="component" value="Unassembled WGS sequence"/>
</dbReference>
<dbReference type="OMA" id="ERICHID"/>
<dbReference type="InParanoid" id="L7JVL3"/>
<feature type="non-terminal residue" evidence="2">
    <location>
        <position position="234"/>
    </location>
</feature>
<dbReference type="HOGENOM" id="CLU_1187495_0_0_1"/>
<gene>
    <name evidence="2" type="ORF">THOM_1573</name>
</gene>
<evidence type="ECO:0000256" key="1">
    <source>
        <dbReference type="SAM" id="Coils"/>
    </source>
</evidence>
<dbReference type="VEuPathDB" id="MicrosporidiaDB:THOM_1573"/>
<feature type="non-terminal residue" evidence="2">
    <location>
        <position position="1"/>
    </location>
</feature>
<dbReference type="AlphaFoldDB" id="L7JVL3"/>
<keyword evidence="1" id="KW-0175">Coiled coil</keyword>
<evidence type="ECO:0000313" key="2">
    <source>
        <dbReference type="EMBL" id="ELQ75469.1"/>
    </source>
</evidence>
<reference evidence="2 3" key="1">
    <citation type="journal article" date="2012" name="PLoS Pathog.">
        <title>The genome of the obligate intracellular parasite Trachipleistophora hominis: new insights into microsporidian genome dynamics and reductive evolution.</title>
        <authorList>
            <person name="Heinz E."/>
            <person name="Williams T.A."/>
            <person name="Nakjang S."/>
            <person name="Noel C.J."/>
            <person name="Swan D.C."/>
            <person name="Goldberg A.V."/>
            <person name="Harris S.R."/>
            <person name="Weinmaier T."/>
            <person name="Markert S."/>
            <person name="Becher D."/>
            <person name="Bernhardt J."/>
            <person name="Dagan T."/>
            <person name="Hacker C."/>
            <person name="Lucocq J.M."/>
            <person name="Schweder T."/>
            <person name="Rattei T."/>
            <person name="Hall N."/>
            <person name="Hirt R.P."/>
            <person name="Embley T.M."/>
        </authorList>
    </citation>
    <scope>NUCLEOTIDE SEQUENCE [LARGE SCALE GENOMIC DNA]</scope>
</reference>
<evidence type="ECO:0000313" key="3">
    <source>
        <dbReference type="Proteomes" id="UP000011185"/>
    </source>
</evidence>